<organism evidence="2 3">
    <name type="scientific">Pseudoteredinibacter isoporae</name>
    <dbReference type="NCBI Taxonomy" id="570281"/>
    <lineage>
        <taxon>Bacteria</taxon>
        <taxon>Pseudomonadati</taxon>
        <taxon>Pseudomonadota</taxon>
        <taxon>Gammaproteobacteria</taxon>
        <taxon>Cellvibrionales</taxon>
        <taxon>Cellvibrionaceae</taxon>
        <taxon>Pseudoteredinibacter</taxon>
    </lineage>
</organism>
<sequence length="271" mass="30969">MNKLKRYKLVQTIFLLFCLCFFSSCTSFHEEIDNLGEFYYKVYIKEEPFRLHGTGRGAYKREVCSKTQNKCWEGAKLMVWHTKSPRYSEVMLGMTYIVDGKTGLEVNCKNCLNEKNRTSEWAFNAIDYPRWNKDNSQVLIAGLNKETGSGELFLLELNDGVGKKTQLKTYKSENGEFIKPKKVLFSPNGEGVAWLSCSPICTLIAYNIPSGVHTETKTPCTLKQNLSVKWVGGRAVPSHRKAARNYKDVKYICAGEDGKPLYEFNESRFPN</sequence>
<dbReference type="RefSeq" id="WP_166849437.1">
    <property type="nucleotide sequence ID" value="NZ_JAAONY010000001.1"/>
</dbReference>
<gene>
    <name evidence="2" type="ORF">HNR48_001374</name>
</gene>
<feature type="signal peptide" evidence="1">
    <location>
        <begin position="1"/>
        <end position="29"/>
    </location>
</feature>
<dbReference type="Proteomes" id="UP000528457">
    <property type="component" value="Unassembled WGS sequence"/>
</dbReference>
<keyword evidence="3" id="KW-1185">Reference proteome</keyword>
<name>A0A7X0JTH0_9GAMM</name>
<dbReference type="PROSITE" id="PS51257">
    <property type="entry name" value="PROKAR_LIPOPROTEIN"/>
    <property type="match status" value="1"/>
</dbReference>
<keyword evidence="1" id="KW-0732">Signal</keyword>
<protein>
    <submittedName>
        <fullName evidence="2">Uncharacterized protein</fullName>
    </submittedName>
</protein>
<proteinExistence type="predicted"/>
<accession>A0A7X0JTH0</accession>
<evidence type="ECO:0000313" key="3">
    <source>
        <dbReference type="Proteomes" id="UP000528457"/>
    </source>
</evidence>
<dbReference type="EMBL" id="JACHHT010000001">
    <property type="protein sequence ID" value="MBB6521096.1"/>
    <property type="molecule type" value="Genomic_DNA"/>
</dbReference>
<feature type="chain" id="PRO_5030714453" evidence="1">
    <location>
        <begin position="30"/>
        <end position="271"/>
    </location>
</feature>
<comment type="caution">
    <text evidence="2">The sequence shown here is derived from an EMBL/GenBank/DDBJ whole genome shotgun (WGS) entry which is preliminary data.</text>
</comment>
<dbReference type="AlphaFoldDB" id="A0A7X0JTH0"/>
<evidence type="ECO:0000313" key="2">
    <source>
        <dbReference type="EMBL" id="MBB6521096.1"/>
    </source>
</evidence>
<dbReference type="InParanoid" id="A0A7X0JTH0"/>
<reference evidence="2 3" key="1">
    <citation type="submission" date="2020-08" db="EMBL/GenBank/DDBJ databases">
        <title>Genomic Encyclopedia of Type Strains, Phase IV (KMG-IV): sequencing the most valuable type-strain genomes for metagenomic binning, comparative biology and taxonomic classification.</title>
        <authorList>
            <person name="Goeker M."/>
        </authorList>
    </citation>
    <scope>NUCLEOTIDE SEQUENCE [LARGE SCALE GENOMIC DNA]</scope>
    <source>
        <strain evidence="2 3">DSM 22368</strain>
    </source>
</reference>
<evidence type="ECO:0000256" key="1">
    <source>
        <dbReference type="SAM" id="SignalP"/>
    </source>
</evidence>